<dbReference type="SFLD" id="SFLDG01136">
    <property type="entry name" value="C1.6:_Phosphoserine_Phosphatas"/>
    <property type="match status" value="1"/>
</dbReference>
<keyword evidence="6" id="KW-0028">Amino-acid biosynthesis</keyword>
<evidence type="ECO:0000256" key="7">
    <source>
        <dbReference type="ARBA" id="ARBA00022723"/>
    </source>
</evidence>
<dbReference type="SFLD" id="SFLDF00029">
    <property type="entry name" value="phosphoserine_phosphatase"/>
    <property type="match status" value="1"/>
</dbReference>
<feature type="active site" description="Nucleophile" evidence="14">
    <location>
        <position position="87"/>
    </location>
</feature>
<dbReference type="AlphaFoldDB" id="A0A2A4YT43"/>
<dbReference type="SFLD" id="SFLDS00003">
    <property type="entry name" value="Haloacid_Dehalogenase"/>
    <property type="match status" value="1"/>
</dbReference>
<dbReference type="InterPro" id="IPR036412">
    <property type="entry name" value="HAD-like_sf"/>
</dbReference>
<keyword evidence="7" id="KW-0479">Metal-binding</keyword>
<organism evidence="15">
    <name type="scientific">OCS116 cluster bacterium</name>
    <dbReference type="NCBI Taxonomy" id="2030921"/>
    <lineage>
        <taxon>Bacteria</taxon>
        <taxon>Pseudomonadati</taxon>
        <taxon>Pseudomonadota</taxon>
        <taxon>Alphaproteobacteria</taxon>
        <taxon>OCS116 cluster</taxon>
    </lineage>
</organism>
<dbReference type="Pfam" id="PF12710">
    <property type="entry name" value="HAD"/>
    <property type="match status" value="1"/>
</dbReference>
<dbReference type="GO" id="GO:0000287">
    <property type="term" value="F:magnesium ion binding"/>
    <property type="evidence" value="ECO:0007669"/>
    <property type="project" value="TreeGrafter"/>
</dbReference>
<reference key="1">
    <citation type="submission" date="2017-08" db="EMBL/GenBank/DDBJ databases">
        <title>A dynamic microbial community with high functional redundancy inhabits the cold, oxic subseafloor aquifer.</title>
        <authorList>
            <person name="Tully B.J."/>
            <person name="Wheat C.G."/>
            <person name="Glazer B.T."/>
            <person name="Huber J.A."/>
        </authorList>
    </citation>
    <scope>NUCLEOTIDE SEQUENCE [LARGE SCALE GENOMIC DNA]</scope>
</reference>
<reference evidence="15" key="2">
    <citation type="journal article" date="2018" name="ISME J.">
        <title>A dynamic microbial community with high functional redundancy inhabits the cold, oxic subseafloor aquifer.</title>
        <authorList>
            <person name="Tully B.J."/>
            <person name="Wheat C.G."/>
            <person name="Glazer B.T."/>
            <person name="Huber J.A."/>
        </authorList>
    </citation>
    <scope>NUCLEOTIDE SEQUENCE</scope>
    <source>
        <strain evidence="15">NORP83</strain>
    </source>
</reference>
<dbReference type="GO" id="GO:0006564">
    <property type="term" value="P:L-serine biosynthetic process"/>
    <property type="evidence" value="ECO:0007669"/>
    <property type="project" value="UniProtKB-KW"/>
</dbReference>
<dbReference type="GO" id="GO:0005737">
    <property type="term" value="C:cytoplasm"/>
    <property type="evidence" value="ECO:0007669"/>
    <property type="project" value="TreeGrafter"/>
</dbReference>
<keyword evidence="9" id="KW-0460">Magnesium</keyword>
<protein>
    <recommendedName>
        <fullName evidence="5">Phosphoserine phosphatase</fullName>
        <ecNumber evidence="4">3.1.3.3</ecNumber>
    </recommendedName>
    <alternativeName>
        <fullName evidence="11">O-phosphoserine phosphohydrolase</fullName>
    </alternativeName>
</protein>
<comment type="catalytic activity">
    <reaction evidence="12">
        <text>O-phospho-L-serine + H2O = L-serine + phosphate</text>
        <dbReference type="Rhea" id="RHEA:21208"/>
        <dbReference type="ChEBI" id="CHEBI:15377"/>
        <dbReference type="ChEBI" id="CHEBI:33384"/>
        <dbReference type="ChEBI" id="CHEBI:43474"/>
        <dbReference type="ChEBI" id="CHEBI:57524"/>
        <dbReference type="EC" id="3.1.3.3"/>
    </reaction>
</comment>
<dbReference type="InterPro" id="IPR004469">
    <property type="entry name" value="PSP"/>
</dbReference>
<sequence>MAHLITLITPKSKKAISDELILKIKQVIGEDFMAAVWLAEDEAMDILLHDELPAGIQTKILSLISALPIDYAFHTDDKRKKKLLIADMDSTMIGQECIDELADFVGIKAKVSEITERAMRGELEFNAALKERVGLLKDMPRTALQQAFDKKISLNEGARTLVQTMKANGAYTALVSGGFTFFTAQVQKQTGFDTTRANVLNFVDDKLDGTVVEPILGQQAKLDSMIEFCDMRNIELGDALAVGDGANDLAMVTKAGLGVAYHAKPIVAAQAKVAINHCDLTALLYLQGYKAEEFMG</sequence>
<name>A0A2A4YT43_9PROT</name>
<dbReference type="EC" id="3.1.3.3" evidence="4"/>
<evidence type="ECO:0000256" key="10">
    <source>
        <dbReference type="ARBA" id="ARBA00023299"/>
    </source>
</evidence>
<dbReference type="SFLD" id="SFLDG01137">
    <property type="entry name" value="C1.6.1:_Phosphoserine_Phosphat"/>
    <property type="match status" value="1"/>
</dbReference>
<evidence type="ECO:0000256" key="2">
    <source>
        <dbReference type="ARBA" id="ARBA00005135"/>
    </source>
</evidence>
<dbReference type="Gene3D" id="3.40.50.1000">
    <property type="entry name" value="HAD superfamily/HAD-like"/>
    <property type="match status" value="1"/>
</dbReference>
<evidence type="ECO:0000256" key="14">
    <source>
        <dbReference type="PIRSR" id="PIRSR604469-1"/>
    </source>
</evidence>
<accession>A0A2A4YT43</accession>
<proteinExistence type="inferred from homology"/>
<evidence type="ECO:0000256" key="6">
    <source>
        <dbReference type="ARBA" id="ARBA00022605"/>
    </source>
</evidence>
<dbReference type="InterPro" id="IPR023214">
    <property type="entry name" value="HAD_sf"/>
</dbReference>
<dbReference type="SUPFAM" id="SSF56784">
    <property type="entry name" value="HAD-like"/>
    <property type="match status" value="1"/>
</dbReference>
<comment type="caution">
    <text evidence="15">The sequence shown here is derived from an EMBL/GenBank/DDBJ whole genome shotgun (WGS) entry which is preliminary data.</text>
</comment>
<dbReference type="PANTHER" id="PTHR43344:SF2">
    <property type="entry name" value="PHOSPHOSERINE PHOSPHATASE"/>
    <property type="match status" value="1"/>
</dbReference>
<comment type="pathway">
    <text evidence="2">Amino-acid biosynthesis; L-serine biosynthesis; L-serine from 3-phospho-D-glycerate: step 3/3.</text>
</comment>
<keyword evidence="8" id="KW-0378">Hydrolase</keyword>
<evidence type="ECO:0000256" key="4">
    <source>
        <dbReference type="ARBA" id="ARBA00012640"/>
    </source>
</evidence>
<evidence type="ECO:0000256" key="5">
    <source>
        <dbReference type="ARBA" id="ARBA00015196"/>
    </source>
</evidence>
<comment type="cofactor">
    <cofactor evidence="1">
        <name>Mg(2+)</name>
        <dbReference type="ChEBI" id="CHEBI:18420"/>
    </cofactor>
</comment>
<feature type="active site" description="Proton donor" evidence="14">
    <location>
        <position position="89"/>
    </location>
</feature>
<dbReference type="InterPro" id="IPR050582">
    <property type="entry name" value="HAD-like_SerB"/>
</dbReference>
<dbReference type="EMBL" id="NVUS01000029">
    <property type="protein sequence ID" value="PCI97495.1"/>
    <property type="molecule type" value="Genomic_DNA"/>
</dbReference>
<dbReference type="PANTHER" id="PTHR43344">
    <property type="entry name" value="PHOSPHOSERINE PHOSPHATASE"/>
    <property type="match status" value="1"/>
</dbReference>
<evidence type="ECO:0000256" key="13">
    <source>
        <dbReference type="ARBA" id="ARBA00048523"/>
    </source>
</evidence>
<evidence type="ECO:0000256" key="3">
    <source>
        <dbReference type="ARBA" id="ARBA00009184"/>
    </source>
</evidence>
<dbReference type="NCBIfam" id="TIGR01488">
    <property type="entry name" value="HAD-SF-IB"/>
    <property type="match status" value="1"/>
</dbReference>
<evidence type="ECO:0000256" key="11">
    <source>
        <dbReference type="ARBA" id="ARBA00031693"/>
    </source>
</evidence>
<dbReference type="NCBIfam" id="TIGR00338">
    <property type="entry name" value="serB"/>
    <property type="match status" value="1"/>
</dbReference>
<dbReference type="GO" id="GO:0036424">
    <property type="term" value="F:L-phosphoserine phosphatase activity"/>
    <property type="evidence" value="ECO:0007669"/>
    <property type="project" value="InterPro"/>
</dbReference>
<gene>
    <name evidence="15" type="primary">serB</name>
    <name evidence="15" type="ORF">COB13_15625</name>
</gene>
<dbReference type="UniPathway" id="UPA00135">
    <property type="reaction ID" value="UER00198"/>
</dbReference>
<keyword evidence="10" id="KW-0718">Serine biosynthesis</keyword>
<evidence type="ECO:0000256" key="12">
    <source>
        <dbReference type="ARBA" id="ARBA00048138"/>
    </source>
</evidence>
<evidence type="ECO:0000256" key="9">
    <source>
        <dbReference type="ARBA" id="ARBA00022842"/>
    </source>
</evidence>
<comment type="catalytic activity">
    <reaction evidence="13">
        <text>O-phospho-D-serine + H2O = D-serine + phosphate</text>
        <dbReference type="Rhea" id="RHEA:24873"/>
        <dbReference type="ChEBI" id="CHEBI:15377"/>
        <dbReference type="ChEBI" id="CHEBI:35247"/>
        <dbReference type="ChEBI" id="CHEBI:43474"/>
        <dbReference type="ChEBI" id="CHEBI:58680"/>
        <dbReference type="EC" id="3.1.3.3"/>
    </reaction>
</comment>
<evidence type="ECO:0000256" key="8">
    <source>
        <dbReference type="ARBA" id="ARBA00022801"/>
    </source>
</evidence>
<evidence type="ECO:0000256" key="1">
    <source>
        <dbReference type="ARBA" id="ARBA00001946"/>
    </source>
</evidence>
<evidence type="ECO:0000313" key="15">
    <source>
        <dbReference type="EMBL" id="PCI97495.1"/>
    </source>
</evidence>
<comment type="similarity">
    <text evidence="3">Belongs to the HAD-like hydrolase superfamily. SerB family.</text>
</comment>